<evidence type="ECO:0000313" key="14">
    <source>
        <dbReference type="Proteomes" id="UP000238083"/>
    </source>
</evidence>
<feature type="domain" description="Putative sensor" evidence="12">
    <location>
        <begin position="61"/>
        <end position="244"/>
    </location>
</feature>
<evidence type="ECO:0000256" key="4">
    <source>
        <dbReference type="ARBA" id="ARBA00022679"/>
    </source>
</evidence>
<keyword evidence="4" id="KW-0808">Transferase</keyword>
<feature type="region of interest" description="Disordered" evidence="9">
    <location>
        <begin position="1"/>
        <end position="25"/>
    </location>
</feature>
<feature type="transmembrane region" description="Helical" evidence="10">
    <location>
        <begin position="87"/>
        <end position="107"/>
    </location>
</feature>
<evidence type="ECO:0000256" key="2">
    <source>
        <dbReference type="ARBA" id="ARBA00012438"/>
    </source>
</evidence>
<keyword evidence="10" id="KW-1133">Transmembrane helix</keyword>
<feature type="transmembrane region" description="Helical" evidence="10">
    <location>
        <begin position="153"/>
        <end position="186"/>
    </location>
</feature>
<accession>A0A2T0R047</accession>
<dbReference type="GO" id="GO:0046983">
    <property type="term" value="F:protein dimerization activity"/>
    <property type="evidence" value="ECO:0007669"/>
    <property type="project" value="InterPro"/>
</dbReference>
<keyword evidence="14" id="KW-1185">Reference proteome</keyword>
<sequence>MNGVGRGGSERWGVSGRPDTGLSGWQARGVDAAADRIGDVTENPPRPRVPLLRRLADDSVFVLSGWSLGLAGFVVVVTGVSLAAGLLVVWVGVPALAGALLTARGLAHVQRAQLRHRLHREAPTPRYLRPAPAAGRVRRALTPLRDPQSWFDLAWALLAFVTGTVAVVVAVSWAALALGGLTYWFWQRWLPESDGSLVELLGWGSGRQAESLLNLGIGVVAVLLLPGVLRLCAGLHGGVADVLLCSRARLQGDVQRVVDSREAARDAEAASLRRLERDLHDGPQQGMVRLAVDISRARRQLDVDPARAGEILDEALVRARSTTQELRALSRGIAPPLLVDRGLAAAVGELLQRSPIPTTSTLGIPEDLPPHVETAVYFAVAEALTNVAKHSAASRTALEITTRDGHLVATVTDDGIGGAHIAKGSGLAGLQQRLAGLEGALTVSSPAGGPTVLAASVPLPGGTGA</sequence>
<dbReference type="OrthoDB" id="3217947at2"/>
<evidence type="ECO:0000256" key="8">
    <source>
        <dbReference type="ARBA" id="ARBA00023012"/>
    </source>
</evidence>
<dbReference type="InterPro" id="IPR025828">
    <property type="entry name" value="Put_sensor_dom"/>
</dbReference>
<dbReference type="EMBL" id="PVZF01000010">
    <property type="protein sequence ID" value="PRY12486.1"/>
    <property type="molecule type" value="Genomic_DNA"/>
</dbReference>
<proteinExistence type="predicted"/>
<dbReference type="SUPFAM" id="SSF55874">
    <property type="entry name" value="ATPase domain of HSP90 chaperone/DNA topoisomerase II/histidine kinase"/>
    <property type="match status" value="1"/>
</dbReference>
<reference evidence="13 14" key="1">
    <citation type="submission" date="2018-03" db="EMBL/GenBank/DDBJ databases">
        <title>Genomic Encyclopedia of Archaeal and Bacterial Type Strains, Phase II (KMG-II): from individual species to whole genera.</title>
        <authorList>
            <person name="Goeker M."/>
        </authorList>
    </citation>
    <scope>NUCLEOTIDE SEQUENCE [LARGE SCALE GENOMIC DNA]</scope>
    <source>
        <strain evidence="13 14">DSM 19711</strain>
    </source>
</reference>
<evidence type="ECO:0000256" key="5">
    <source>
        <dbReference type="ARBA" id="ARBA00022741"/>
    </source>
</evidence>
<evidence type="ECO:0000313" key="13">
    <source>
        <dbReference type="EMBL" id="PRY12486.1"/>
    </source>
</evidence>
<dbReference type="CDD" id="cd16917">
    <property type="entry name" value="HATPase_UhpB-NarQ-NarX-like"/>
    <property type="match status" value="1"/>
</dbReference>
<dbReference type="Proteomes" id="UP000238083">
    <property type="component" value="Unassembled WGS sequence"/>
</dbReference>
<dbReference type="Pfam" id="PF07730">
    <property type="entry name" value="HisKA_3"/>
    <property type="match status" value="1"/>
</dbReference>
<dbReference type="Pfam" id="PF13796">
    <property type="entry name" value="Sensor"/>
    <property type="match status" value="1"/>
</dbReference>
<evidence type="ECO:0000259" key="12">
    <source>
        <dbReference type="Pfam" id="PF13796"/>
    </source>
</evidence>
<dbReference type="InterPro" id="IPR011712">
    <property type="entry name" value="Sig_transdc_His_kin_sub3_dim/P"/>
</dbReference>
<dbReference type="Gene3D" id="1.20.5.1930">
    <property type="match status" value="1"/>
</dbReference>
<name>A0A2T0R047_9ACTN</name>
<protein>
    <recommendedName>
        <fullName evidence="2">histidine kinase</fullName>
        <ecNumber evidence="2">2.7.13.3</ecNumber>
    </recommendedName>
</protein>
<dbReference type="AlphaFoldDB" id="A0A2T0R047"/>
<dbReference type="RefSeq" id="WP_106213239.1">
    <property type="nucleotide sequence ID" value="NZ_PVZF01000010.1"/>
</dbReference>
<organism evidence="13 14">
    <name type="scientific">Kineococcus rhizosphaerae</name>
    <dbReference type="NCBI Taxonomy" id="559628"/>
    <lineage>
        <taxon>Bacteria</taxon>
        <taxon>Bacillati</taxon>
        <taxon>Actinomycetota</taxon>
        <taxon>Actinomycetes</taxon>
        <taxon>Kineosporiales</taxon>
        <taxon>Kineosporiaceae</taxon>
        <taxon>Kineococcus</taxon>
    </lineage>
</organism>
<dbReference type="GO" id="GO:0000155">
    <property type="term" value="F:phosphorelay sensor kinase activity"/>
    <property type="evidence" value="ECO:0007669"/>
    <property type="project" value="InterPro"/>
</dbReference>
<keyword evidence="3" id="KW-0597">Phosphoprotein</keyword>
<keyword evidence="6 13" id="KW-0418">Kinase</keyword>
<dbReference type="GO" id="GO:0016020">
    <property type="term" value="C:membrane"/>
    <property type="evidence" value="ECO:0007669"/>
    <property type="project" value="InterPro"/>
</dbReference>
<keyword evidence="7" id="KW-0067">ATP-binding</keyword>
<evidence type="ECO:0000256" key="7">
    <source>
        <dbReference type="ARBA" id="ARBA00022840"/>
    </source>
</evidence>
<keyword evidence="5" id="KW-0547">Nucleotide-binding</keyword>
<dbReference type="PANTHER" id="PTHR24421">
    <property type="entry name" value="NITRATE/NITRITE SENSOR PROTEIN NARX-RELATED"/>
    <property type="match status" value="1"/>
</dbReference>
<keyword evidence="10" id="KW-0472">Membrane</keyword>
<evidence type="ECO:0000256" key="6">
    <source>
        <dbReference type="ARBA" id="ARBA00022777"/>
    </source>
</evidence>
<comment type="caution">
    <text evidence="13">The sequence shown here is derived from an EMBL/GenBank/DDBJ whole genome shotgun (WGS) entry which is preliminary data.</text>
</comment>
<feature type="domain" description="Signal transduction histidine kinase subgroup 3 dimerisation and phosphoacceptor" evidence="11">
    <location>
        <begin position="273"/>
        <end position="336"/>
    </location>
</feature>
<dbReference type="InterPro" id="IPR036890">
    <property type="entry name" value="HATPase_C_sf"/>
</dbReference>
<dbReference type="Gene3D" id="3.30.565.10">
    <property type="entry name" value="Histidine kinase-like ATPase, C-terminal domain"/>
    <property type="match status" value="1"/>
</dbReference>
<evidence type="ECO:0000256" key="9">
    <source>
        <dbReference type="SAM" id="MobiDB-lite"/>
    </source>
</evidence>
<comment type="catalytic activity">
    <reaction evidence="1">
        <text>ATP + protein L-histidine = ADP + protein N-phospho-L-histidine.</text>
        <dbReference type="EC" id="2.7.13.3"/>
    </reaction>
</comment>
<evidence type="ECO:0000256" key="1">
    <source>
        <dbReference type="ARBA" id="ARBA00000085"/>
    </source>
</evidence>
<evidence type="ECO:0000256" key="10">
    <source>
        <dbReference type="SAM" id="Phobius"/>
    </source>
</evidence>
<keyword evidence="10" id="KW-0812">Transmembrane</keyword>
<feature type="transmembrane region" description="Helical" evidence="10">
    <location>
        <begin position="60"/>
        <end position="81"/>
    </location>
</feature>
<dbReference type="EC" id="2.7.13.3" evidence="2"/>
<gene>
    <name evidence="13" type="ORF">CLV37_11046</name>
</gene>
<keyword evidence="8" id="KW-0902">Two-component regulatory system</keyword>
<dbReference type="PANTHER" id="PTHR24421:SF10">
    <property type="entry name" value="NITRATE_NITRITE SENSOR PROTEIN NARQ"/>
    <property type="match status" value="1"/>
</dbReference>
<dbReference type="GO" id="GO:0005524">
    <property type="term" value="F:ATP binding"/>
    <property type="evidence" value="ECO:0007669"/>
    <property type="project" value="UniProtKB-KW"/>
</dbReference>
<evidence type="ECO:0000259" key="11">
    <source>
        <dbReference type="Pfam" id="PF07730"/>
    </source>
</evidence>
<evidence type="ECO:0000256" key="3">
    <source>
        <dbReference type="ARBA" id="ARBA00022553"/>
    </source>
</evidence>
<dbReference type="InterPro" id="IPR050482">
    <property type="entry name" value="Sensor_HK_TwoCompSys"/>
</dbReference>